<comment type="caution">
    <text evidence="1">The sequence shown here is derived from an EMBL/GenBank/DDBJ whole genome shotgun (WGS) entry which is preliminary data.</text>
</comment>
<protein>
    <recommendedName>
        <fullName evidence="3">Peptidase S10</fullName>
    </recommendedName>
</protein>
<dbReference type="InterPro" id="IPR029058">
    <property type="entry name" value="AB_hydrolase_fold"/>
</dbReference>
<dbReference type="EMBL" id="PGGO01000003">
    <property type="protein sequence ID" value="PSH69692.1"/>
    <property type="molecule type" value="Genomic_DNA"/>
</dbReference>
<dbReference type="AlphaFoldDB" id="A0A2P7BTG0"/>
<evidence type="ECO:0000313" key="2">
    <source>
        <dbReference type="Proteomes" id="UP000241444"/>
    </source>
</evidence>
<evidence type="ECO:0008006" key="3">
    <source>
        <dbReference type="Google" id="ProtNLM"/>
    </source>
</evidence>
<proteinExistence type="predicted"/>
<name>A0A2P7BTG0_9HYPH</name>
<dbReference type="Proteomes" id="UP000241444">
    <property type="component" value="Unassembled WGS sequence"/>
</dbReference>
<evidence type="ECO:0000313" key="1">
    <source>
        <dbReference type="EMBL" id="PSH69692.1"/>
    </source>
</evidence>
<keyword evidence="2" id="KW-1185">Reference proteome</keyword>
<dbReference type="SUPFAM" id="SSF53474">
    <property type="entry name" value="alpha/beta-Hydrolases"/>
    <property type="match status" value="1"/>
</dbReference>
<accession>A0A2P7BTG0</accession>
<gene>
    <name evidence="1" type="ORF">CU102_05285</name>
</gene>
<sequence length="82" mass="8887">MENDSTVRALALHGYYDLLTPFHQTELDLAGAGLAGSVPVALYEGGHMFFDDNKARAQAKKTLDAFYDGRPVDAAKPPVVLH</sequence>
<reference evidence="2" key="1">
    <citation type="submission" date="2017-11" db="EMBL/GenBank/DDBJ databases">
        <authorList>
            <person name="Kuznetsova I."/>
            <person name="Sazanova A."/>
            <person name="Chirak E."/>
            <person name="Safronova V."/>
            <person name="Willems A."/>
        </authorList>
    </citation>
    <scope>NUCLEOTIDE SEQUENCE [LARGE SCALE GENOMIC DNA]</scope>
    <source>
        <strain evidence="2">STM 196</strain>
    </source>
</reference>
<organism evidence="1 2">
    <name type="scientific">Phyllobacterium brassicacearum</name>
    <dbReference type="NCBI Taxonomy" id="314235"/>
    <lineage>
        <taxon>Bacteria</taxon>
        <taxon>Pseudomonadati</taxon>
        <taxon>Pseudomonadota</taxon>
        <taxon>Alphaproteobacteria</taxon>
        <taxon>Hyphomicrobiales</taxon>
        <taxon>Phyllobacteriaceae</taxon>
        <taxon>Phyllobacterium</taxon>
    </lineage>
</organism>